<keyword evidence="1" id="KW-0472">Membrane</keyword>
<evidence type="ECO:0000256" key="1">
    <source>
        <dbReference type="SAM" id="Phobius"/>
    </source>
</evidence>
<feature type="transmembrane region" description="Helical" evidence="1">
    <location>
        <begin position="129"/>
        <end position="152"/>
    </location>
</feature>
<keyword evidence="2" id="KW-1185">Reference proteome</keyword>
<feature type="transmembrane region" description="Helical" evidence="1">
    <location>
        <begin position="218"/>
        <end position="243"/>
    </location>
</feature>
<keyword evidence="1" id="KW-1133">Transmembrane helix</keyword>
<feature type="transmembrane region" description="Helical" evidence="1">
    <location>
        <begin position="65"/>
        <end position="86"/>
    </location>
</feature>
<evidence type="ECO:0000313" key="2">
    <source>
        <dbReference type="Proteomes" id="UP000038045"/>
    </source>
</evidence>
<accession>A0A0N4ZRR2</accession>
<keyword evidence="1" id="KW-0812">Transmembrane</keyword>
<dbReference type="Proteomes" id="UP000038045">
    <property type="component" value="Unplaced"/>
</dbReference>
<dbReference type="WBParaSite" id="PTRK_0001119600.1">
    <property type="protein sequence ID" value="PTRK_0001119600.1"/>
    <property type="gene ID" value="PTRK_0001119600"/>
</dbReference>
<organism evidence="2 3">
    <name type="scientific">Parastrongyloides trichosuri</name>
    <name type="common">Possum-specific nematode worm</name>
    <dbReference type="NCBI Taxonomy" id="131310"/>
    <lineage>
        <taxon>Eukaryota</taxon>
        <taxon>Metazoa</taxon>
        <taxon>Ecdysozoa</taxon>
        <taxon>Nematoda</taxon>
        <taxon>Chromadorea</taxon>
        <taxon>Rhabditida</taxon>
        <taxon>Tylenchina</taxon>
        <taxon>Panagrolaimomorpha</taxon>
        <taxon>Strongyloidoidea</taxon>
        <taxon>Strongyloididae</taxon>
        <taxon>Parastrongyloides</taxon>
    </lineage>
</organism>
<sequence>MVEKSDKDVKNTTKVLHHYTSVCQPETNEVRKNSTETLNRLNLVSQILEQEVEHRYWSEMYGDRILFIIRFGSMILMAHIICLIIIGKGTISYNNEKETTFIWLSIEKWLLPNHNYLPETFNNIKIIRWQFFCTICVVGILLLQMFYTYLHISKIEHSLCTCKLILSICCFILFSLFFIEGFFSFCPWIETNIKNGDIVNELPASDFLEMETCSIGSWFLAAQLLLATCLLMCFEFFVILNIGSTDVHINDRRRVNLQSRTTSV</sequence>
<dbReference type="AlphaFoldDB" id="A0A0N4ZRR2"/>
<name>A0A0N4ZRR2_PARTI</name>
<proteinExistence type="predicted"/>
<evidence type="ECO:0000313" key="3">
    <source>
        <dbReference type="WBParaSite" id="PTRK_0001119600.1"/>
    </source>
</evidence>
<protein>
    <submittedName>
        <fullName evidence="3">Transmembrane protein</fullName>
    </submittedName>
</protein>
<feature type="transmembrane region" description="Helical" evidence="1">
    <location>
        <begin position="164"/>
        <end position="185"/>
    </location>
</feature>
<reference evidence="3" key="1">
    <citation type="submission" date="2017-02" db="UniProtKB">
        <authorList>
            <consortium name="WormBaseParasite"/>
        </authorList>
    </citation>
    <scope>IDENTIFICATION</scope>
</reference>